<comment type="caution">
    <text evidence="1">The sequence shown here is derived from an EMBL/GenBank/DDBJ whole genome shotgun (WGS) entry which is preliminary data.</text>
</comment>
<proteinExistence type="predicted"/>
<evidence type="ECO:0000313" key="2">
    <source>
        <dbReference type="Proteomes" id="UP000707356"/>
    </source>
</evidence>
<gene>
    <name evidence="1" type="ORF">KME07_05115</name>
</gene>
<dbReference type="AlphaFoldDB" id="A0A951U3W7"/>
<dbReference type="Proteomes" id="UP000707356">
    <property type="component" value="Unassembled WGS sequence"/>
</dbReference>
<protein>
    <submittedName>
        <fullName evidence="1">Uncharacterized protein</fullName>
    </submittedName>
</protein>
<reference evidence="1" key="2">
    <citation type="journal article" date="2022" name="Microbiol. Resour. Announc.">
        <title>Metagenome Sequencing to Explore Phylogenomics of Terrestrial Cyanobacteria.</title>
        <authorList>
            <person name="Ward R.D."/>
            <person name="Stajich J.E."/>
            <person name="Johansen J.R."/>
            <person name="Huntemann M."/>
            <person name="Clum A."/>
            <person name="Foster B."/>
            <person name="Foster B."/>
            <person name="Roux S."/>
            <person name="Palaniappan K."/>
            <person name="Varghese N."/>
            <person name="Mukherjee S."/>
            <person name="Reddy T.B.K."/>
            <person name="Daum C."/>
            <person name="Copeland A."/>
            <person name="Chen I.A."/>
            <person name="Ivanova N.N."/>
            <person name="Kyrpides N.C."/>
            <person name="Shapiro N."/>
            <person name="Eloe-Fadrosh E.A."/>
            <person name="Pietrasiak N."/>
        </authorList>
    </citation>
    <scope>NUCLEOTIDE SEQUENCE</scope>
    <source>
        <strain evidence="1">GSE-TBD4-15B</strain>
    </source>
</reference>
<sequence>MLKVTYLENELYLEYLHTTVEDWIALRVILALRTGQRLMVEQMTASVLLPISLLERSALVNLARREDQVDLVQVDDDDMEVSLVGSWVSSGQQEAEGVFVATLSPSVEHLLAQLWQMAQSGAVIER</sequence>
<accession>A0A951U3W7</accession>
<dbReference type="InterPro" id="IPR054664">
    <property type="entry name" value="Alr0857-like"/>
</dbReference>
<evidence type="ECO:0000313" key="1">
    <source>
        <dbReference type="EMBL" id="MBW4464806.1"/>
    </source>
</evidence>
<dbReference type="NCBIfam" id="NF045647">
    <property type="entry name" value="alr0857_fam"/>
    <property type="match status" value="1"/>
</dbReference>
<reference evidence="1" key="1">
    <citation type="submission" date="2021-05" db="EMBL/GenBank/DDBJ databases">
        <authorList>
            <person name="Pietrasiak N."/>
            <person name="Ward R."/>
            <person name="Stajich J.E."/>
            <person name="Kurbessoian T."/>
        </authorList>
    </citation>
    <scope>NUCLEOTIDE SEQUENCE</scope>
    <source>
        <strain evidence="1">GSE-TBD4-15B</strain>
    </source>
</reference>
<dbReference type="EMBL" id="JAHHHV010000021">
    <property type="protein sequence ID" value="MBW4464806.1"/>
    <property type="molecule type" value="Genomic_DNA"/>
</dbReference>
<organism evidence="1 2">
    <name type="scientific">Pegethrix bostrychoides GSE-TBD4-15B</name>
    <dbReference type="NCBI Taxonomy" id="2839662"/>
    <lineage>
        <taxon>Bacteria</taxon>
        <taxon>Bacillati</taxon>
        <taxon>Cyanobacteriota</taxon>
        <taxon>Cyanophyceae</taxon>
        <taxon>Oculatellales</taxon>
        <taxon>Oculatellaceae</taxon>
        <taxon>Pegethrix</taxon>
    </lineage>
</organism>
<name>A0A951U3W7_9CYAN</name>